<reference evidence="1 2" key="1">
    <citation type="journal article" date="2014" name="Agronomy (Basel)">
        <title>A Draft Genome Sequence for Ensete ventricosum, the Drought-Tolerant Tree Against Hunger.</title>
        <authorList>
            <person name="Harrison J."/>
            <person name="Moore K.A."/>
            <person name="Paszkiewicz K."/>
            <person name="Jones T."/>
            <person name="Grant M."/>
            <person name="Ambacheew D."/>
            <person name="Muzemil S."/>
            <person name="Studholme D.J."/>
        </authorList>
    </citation>
    <scope>NUCLEOTIDE SEQUENCE [LARGE SCALE GENOMIC DNA]</scope>
</reference>
<gene>
    <name evidence="1" type="ORF">B296_00011973</name>
</gene>
<evidence type="ECO:0000313" key="2">
    <source>
        <dbReference type="Proteomes" id="UP000287651"/>
    </source>
</evidence>
<dbReference type="Proteomes" id="UP000287651">
    <property type="component" value="Unassembled WGS sequence"/>
</dbReference>
<name>A0A426XR77_ENSVE</name>
<comment type="caution">
    <text evidence="1">The sequence shown here is derived from an EMBL/GenBank/DDBJ whole genome shotgun (WGS) entry which is preliminary data.</text>
</comment>
<sequence>MITHRRFFVGSSGRYSLLLTLSPRRSYLRDKDNCGAARLEMRGERIRMIAGAGYAYYRVHDEASRGVADQDLET</sequence>
<protein>
    <submittedName>
        <fullName evidence="1">Uncharacterized protein</fullName>
    </submittedName>
</protein>
<dbReference type="EMBL" id="AMZH03018133">
    <property type="protein sequence ID" value="RRT42007.1"/>
    <property type="molecule type" value="Genomic_DNA"/>
</dbReference>
<dbReference type="AlphaFoldDB" id="A0A426XR77"/>
<evidence type="ECO:0000313" key="1">
    <source>
        <dbReference type="EMBL" id="RRT42007.1"/>
    </source>
</evidence>
<proteinExistence type="predicted"/>
<accession>A0A426XR77</accession>
<organism evidence="1 2">
    <name type="scientific">Ensete ventricosum</name>
    <name type="common">Abyssinian banana</name>
    <name type="synonym">Musa ensete</name>
    <dbReference type="NCBI Taxonomy" id="4639"/>
    <lineage>
        <taxon>Eukaryota</taxon>
        <taxon>Viridiplantae</taxon>
        <taxon>Streptophyta</taxon>
        <taxon>Embryophyta</taxon>
        <taxon>Tracheophyta</taxon>
        <taxon>Spermatophyta</taxon>
        <taxon>Magnoliopsida</taxon>
        <taxon>Liliopsida</taxon>
        <taxon>Zingiberales</taxon>
        <taxon>Musaceae</taxon>
        <taxon>Ensete</taxon>
    </lineage>
</organism>